<protein>
    <submittedName>
        <fullName evidence="1">Uncharacterized protein</fullName>
    </submittedName>
</protein>
<proteinExistence type="predicted"/>
<name>A0A445EHP7_ARAHY</name>
<keyword evidence="2" id="KW-1185">Reference proteome</keyword>
<dbReference type="AlphaFoldDB" id="A0A445EHP7"/>
<dbReference type="Proteomes" id="UP000289738">
    <property type="component" value="Chromosome A02"/>
</dbReference>
<dbReference type="EMBL" id="SDMP01000002">
    <property type="protein sequence ID" value="RYR74967.1"/>
    <property type="molecule type" value="Genomic_DNA"/>
</dbReference>
<gene>
    <name evidence="1" type="ORF">Ahy_A02g009685</name>
</gene>
<reference evidence="1 2" key="1">
    <citation type="submission" date="2019-01" db="EMBL/GenBank/DDBJ databases">
        <title>Sequencing of cultivated peanut Arachis hypogaea provides insights into genome evolution and oil improvement.</title>
        <authorList>
            <person name="Chen X."/>
        </authorList>
    </citation>
    <scope>NUCLEOTIDE SEQUENCE [LARGE SCALE GENOMIC DNA]</scope>
    <source>
        <strain evidence="2">cv. Fuhuasheng</strain>
        <tissue evidence="1">Leaves</tissue>
    </source>
</reference>
<organism evidence="1 2">
    <name type="scientific">Arachis hypogaea</name>
    <name type="common">Peanut</name>
    <dbReference type="NCBI Taxonomy" id="3818"/>
    <lineage>
        <taxon>Eukaryota</taxon>
        <taxon>Viridiplantae</taxon>
        <taxon>Streptophyta</taxon>
        <taxon>Embryophyta</taxon>
        <taxon>Tracheophyta</taxon>
        <taxon>Spermatophyta</taxon>
        <taxon>Magnoliopsida</taxon>
        <taxon>eudicotyledons</taxon>
        <taxon>Gunneridae</taxon>
        <taxon>Pentapetalae</taxon>
        <taxon>rosids</taxon>
        <taxon>fabids</taxon>
        <taxon>Fabales</taxon>
        <taxon>Fabaceae</taxon>
        <taxon>Papilionoideae</taxon>
        <taxon>50 kb inversion clade</taxon>
        <taxon>dalbergioids sensu lato</taxon>
        <taxon>Dalbergieae</taxon>
        <taxon>Pterocarpus clade</taxon>
        <taxon>Arachis</taxon>
    </lineage>
</organism>
<comment type="caution">
    <text evidence="1">The sequence shown here is derived from an EMBL/GenBank/DDBJ whole genome shotgun (WGS) entry which is preliminary data.</text>
</comment>
<evidence type="ECO:0000313" key="2">
    <source>
        <dbReference type="Proteomes" id="UP000289738"/>
    </source>
</evidence>
<sequence length="64" mass="7419">MRQSRRTGRQVITLHFTAQFVYRFEKAFYSVCLALRRSKGSLFFKGIGGIIGKDEEERISKFVG</sequence>
<evidence type="ECO:0000313" key="1">
    <source>
        <dbReference type="EMBL" id="RYR74967.1"/>
    </source>
</evidence>
<accession>A0A445EHP7</accession>